<evidence type="ECO:0000256" key="2">
    <source>
        <dbReference type="ARBA" id="ARBA00022692"/>
    </source>
</evidence>
<dbReference type="Pfam" id="PF00520">
    <property type="entry name" value="Ion_trans"/>
    <property type="match status" value="1"/>
</dbReference>
<sequence length="91" mass="10269">ALNIVLDYCNYVFTVVFIIEAISKIIALGPLRYLKDRWNQIDIGIAILSIAGIVVEKMNNGHILPINPTLIRVMRVLRIARGKQIILDSKI</sequence>
<feature type="domain" description="Ion transport" evidence="6">
    <location>
        <begin position="4"/>
        <end position="81"/>
    </location>
</feature>
<dbReference type="Proteomes" id="UP000676336">
    <property type="component" value="Unassembled WGS sequence"/>
</dbReference>
<dbReference type="InterPro" id="IPR027359">
    <property type="entry name" value="Volt_channel_dom_sf"/>
</dbReference>
<dbReference type="EMBL" id="CAJOBI010010960">
    <property type="protein sequence ID" value="CAF4156692.1"/>
    <property type="molecule type" value="Genomic_DNA"/>
</dbReference>
<evidence type="ECO:0000256" key="4">
    <source>
        <dbReference type="ARBA" id="ARBA00023136"/>
    </source>
</evidence>
<keyword evidence="2 5" id="KW-0812">Transmembrane</keyword>
<dbReference type="GO" id="GO:0086010">
    <property type="term" value="P:membrane depolarization during action potential"/>
    <property type="evidence" value="ECO:0007669"/>
    <property type="project" value="TreeGrafter"/>
</dbReference>
<dbReference type="InterPro" id="IPR043203">
    <property type="entry name" value="VGCC_Ca_Na"/>
</dbReference>
<dbReference type="InterPro" id="IPR005821">
    <property type="entry name" value="Ion_trans_dom"/>
</dbReference>
<evidence type="ECO:0000313" key="7">
    <source>
        <dbReference type="EMBL" id="CAF4156692.1"/>
    </source>
</evidence>
<comment type="subcellular location">
    <subcellularLocation>
        <location evidence="1">Membrane</location>
        <topology evidence="1">Multi-pass membrane protein</topology>
    </subcellularLocation>
</comment>
<reference evidence="7" key="1">
    <citation type="submission" date="2021-02" db="EMBL/GenBank/DDBJ databases">
        <authorList>
            <person name="Nowell W R."/>
        </authorList>
    </citation>
    <scope>NUCLEOTIDE SEQUENCE</scope>
</reference>
<feature type="transmembrane region" description="Helical" evidence="5">
    <location>
        <begin position="12"/>
        <end position="31"/>
    </location>
</feature>
<organism evidence="7 8">
    <name type="scientific">Rotaria magnacalcarata</name>
    <dbReference type="NCBI Taxonomy" id="392030"/>
    <lineage>
        <taxon>Eukaryota</taxon>
        <taxon>Metazoa</taxon>
        <taxon>Spiralia</taxon>
        <taxon>Gnathifera</taxon>
        <taxon>Rotifera</taxon>
        <taxon>Eurotatoria</taxon>
        <taxon>Bdelloidea</taxon>
        <taxon>Philodinida</taxon>
        <taxon>Philodinidae</taxon>
        <taxon>Rotaria</taxon>
    </lineage>
</organism>
<dbReference type="PANTHER" id="PTHR10037">
    <property type="entry name" value="VOLTAGE-GATED CATION CHANNEL CALCIUM AND SODIUM"/>
    <property type="match status" value="1"/>
</dbReference>
<evidence type="ECO:0000256" key="3">
    <source>
        <dbReference type="ARBA" id="ARBA00022989"/>
    </source>
</evidence>
<evidence type="ECO:0000313" key="8">
    <source>
        <dbReference type="Proteomes" id="UP000676336"/>
    </source>
</evidence>
<name>A0A8S2RF35_9BILA</name>
<gene>
    <name evidence="7" type="ORF">SMN809_LOCUS20006</name>
</gene>
<dbReference type="GO" id="GO:0008332">
    <property type="term" value="F:low voltage-gated calcium channel activity"/>
    <property type="evidence" value="ECO:0007669"/>
    <property type="project" value="TreeGrafter"/>
</dbReference>
<comment type="caution">
    <text evidence="7">The sequence shown here is derived from an EMBL/GenBank/DDBJ whole genome shotgun (WGS) entry which is preliminary data.</text>
</comment>
<dbReference type="SUPFAM" id="SSF81324">
    <property type="entry name" value="Voltage-gated potassium channels"/>
    <property type="match status" value="1"/>
</dbReference>
<evidence type="ECO:0000259" key="6">
    <source>
        <dbReference type="Pfam" id="PF00520"/>
    </source>
</evidence>
<dbReference type="GO" id="GO:0005248">
    <property type="term" value="F:voltage-gated sodium channel activity"/>
    <property type="evidence" value="ECO:0007669"/>
    <property type="project" value="TreeGrafter"/>
</dbReference>
<dbReference type="Gene3D" id="1.20.120.350">
    <property type="entry name" value="Voltage-gated potassium channels. Chain C"/>
    <property type="match status" value="1"/>
</dbReference>
<dbReference type="GO" id="GO:0043005">
    <property type="term" value="C:neuron projection"/>
    <property type="evidence" value="ECO:0007669"/>
    <property type="project" value="TreeGrafter"/>
</dbReference>
<evidence type="ECO:0000256" key="5">
    <source>
        <dbReference type="SAM" id="Phobius"/>
    </source>
</evidence>
<dbReference type="PANTHER" id="PTHR10037:SF230">
    <property type="entry name" value="CA[2+]-CHANNEL PROTEIN ALPHA[[1]] SUBUNIT T, ISOFORM F"/>
    <property type="match status" value="1"/>
</dbReference>
<dbReference type="GO" id="GO:0001518">
    <property type="term" value="C:voltage-gated sodium channel complex"/>
    <property type="evidence" value="ECO:0007669"/>
    <property type="project" value="TreeGrafter"/>
</dbReference>
<protein>
    <recommendedName>
        <fullName evidence="6">Ion transport domain-containing protein</fullName>
    </recommendedName>
</protein>
<proteinExistence type="predicted"/>
<dbReference type="AlphaFoldDB" id="A0A8S2RF35"/>
<keyword evidence="3 5" id="KW-1133">Transmembrane helix</keyword>
<dbReference type="GO" id="GO:0070509">
    <property type="term" value="P:calcium ion import"/>
    <property type="evidence" value="ECO:0007669"/>
    <property type="project" value="TreeGrafter"/>
</dbReference>
<evidence type="ECO:0000256" key="1">
    <source>
        <dbReference type="ARBA" id="ARBA00004141"/>
    </source>
</evidence>
<feature type="non-terminal residue" evidence="7">
    <location>
        <position position="1"/>
    </location>
</feature>
<accession>A0A8S2RF35</accession>
<keyword evidence="4 5" id="KW-0472">Membrane</keyword>